<dbReference type="EMBL" id="VEPZ02001118">
    <property type="protein sequence ID" value="KAE8693578.1"/>
    <property type="molecule type" value="Genomic_DNA"/>
</dbReference>
<reference evidence="1" key="1">
    <citation type="submission" date="2019-09" db="EMBL/GenBank/DDBJ databases">
        <title>Draft genome information of white flower Hibiscus syriacus.</title>
        <authorList>
            <person name="Kim Y.-M."/>
        </authorList>
    </citation>
    <scope>NUCLEOTIDE SEQUENCE [LARGE SCALE GENOMIC DNA]</scope>
    <source>
        <strain evidence="1">YM2019G1</strain>
    </source>
</reference>
<gene>
    <name evidence="1" type="ORF">F3Y22_tig00110809pilonHSYRG00246</name>
</gene>
<dbReference type="AlphaFoldDB" id="A0A6A2ZNY1"/>
<comment type="caution">
    <text evidence="1">The sequence shown here is derived from an EMBL/GenBank/DDBJ whole genome shotgun (WGS) entry which is preliminary data.</text>
</comment>
<proteinExistence type="predicted"/>
<protein>
    <submittedName>
        <fullName evidence="1">Metal ion binding protein</fullName>
    </submittedName>
</protein>
<evidence type="ECO:0000313" key="1">
    <source>
        <dbReference type="EMBL" id="KAE8693578.1"/>
    </source>
</evidence>
<evidence type="ECO:0000313" key="2">
    <source>
        <dbReference type="Proteomes" id="UP000436088"/>
    </source>
</evidence>
<name>A0A6A2ZNY1_HIBSY</name>
<keyword evidence="2" id="KW-1185">Reference proteome</keyword>
<accession>A0A6A2ZNY1</accession>
<dbReference type="Proteomes" id="UP000436088">
    <property type="component" value="Unassembled WGS sequence"/>
</dbReference>
<dbReference type="PANTHER" id="PTHR34570:SF12">
    <property type="entry name" value="EXPRESSED PROTEIN"/>
    <property type="match status" value="1"/>
</dbReference>
<sequence>MGSQNDPAVHSSIALLQERFRQLQRAKELRQEREVSRLDHLSKDLYTVKLACIIDVRYRNSDIVELKAEGSSLYLVMGL</sequence>
<dbReference type="PANTHER" id="PTHR34570">
    <property type="entry name" value="OS03G0593100 PROTEIN"/>
    <property type="match status" value="1"/>
</dbReference>
<organism evidence="1 2">
    <name type="scientific">Hibiscus syriacus</name>
    <name type="common">Rose of Sharon</name>
    <dbReference type="NCBI Taxonomy" id="106335"/>
    <lineage>
        <taxon>Eukaryota</taxon>
        <taxon>Viridiplantae</taxon>
        <taxon>Streptophyta</taxon>
        <taxon>Embryophyta</taxon>
        <taxon>Tracheophyta</taxon>
        <taxon>Spermatophyta</taxon>
        <taxon>Magnoliopsida</taxon>
        <taxon>eudicotyledons</taxon>
        <taxon>Gunneridae</taxon>
        <taxon>Pentapetalae</taxon>
        <taxon>rosids</taxon>
        <taxon>malvids</taxon>
        <taxon>Malvales</taxon>
        <taxon>Malvaceae</taxon>
        <taxon>Malvoideae</taxon>
        <taxon>Hibiscus</taxon>
    </lineage>
</organism>